<feature type="signal peptide" evidence="1">
    <location>
        <begin position="1"/>
        <end position="21"/>
    </location>
</feature>
<gene>
    <name evidence="2" type="ORF">QJU93_04630</name>
    <name evidence="3" type="ORF">QJU97_04065</name>
</gene>
<protein>
    <recommendedName>
        <fullName evidence="5">DUF4412 domain-containing protein</fullName>
    </recommendedName>
</protein>
<dbReference type="Proteomes" id="UP001231736">
    <property type="component" value="Unassembled WGS sequence"/>
</dbReference>
<evidence type="ECO:0000256" key="1">
    <source>
        <dbReference type="SAM" id="SignalP"/>
    </source>
</evidence>
<dbReference type="Proteomes" id="UP001236239">
    <property type="component" value="Unassembled WGS sequence"/>
</dbReference>
<evidence type="ECO:0000313" key="3">
    <source>
        <dbReference type="EMBL" id="MDP8174634.1"/>
    </source>
</evidence>
<evidence type="ECO:0000313" key="2">
    <source>
        <dbReference type="EMBL" id="MDP8172637.1"/>
    </source>
</evidence>
<dbReference type="AlphaFoldDB" id="A0AAJ6P0F9"/>
<keyword evidence="1" id="KW-0732">Signal</keyword>
<dbReference type="EMBL" id="JASAYT010000009">
    <property type="protein sequence ID" value="MDP8174634.1"/>
    <property type="molecule type" value="Genomic_DNA"/>
</dbReference>
<accession>A0AAJ6P0F9</accession>
<dbReference type="RefSeq" id="WP_306375224.1">
    <property type="nucleotide sequence ID" value="NZ_JASAYL010000003.1"/>
</dbReference>
<name>A0AAJ6P0F9_9PAST</name>
<comment type="caution">
    <text evidence="2">The sequence shown here is derived from an EMBL/GenBank/DDBJ whole genome shotgun (WGS) entry which is preliminary data.</text>
</comment>
<sequence length="372" mass="41663">MKSMKFLAISLMVTGAVQATASDNTVQRYTIKSGEIQYQISGSSKVMGTTISTIGTKKLIFKDYGTLQLEEEKKQEITSGASDSEKSTHTMSKLDNITIYEVNFKHKKIRKTTDIFSLMALGKNMGEESAKILQGFGGKKLPETDEVQGYTCNVWSLMGSKQCMYKDQVPLWIETNIMGVKQKVTAVSVKFNHAISDSSFSLPDYPIQDMSMSDEQIQQQLEMSKMMKQAKNNVKQRMQKQGKDMNQAKDADIQAAMAEAVGQSDMMQNQFAKMKSELPKMLALSKEYRACLENANEKSAAQRCWKDADKKAKSMGISDEDGGFEDLGSWSPAEKKAYLKELDEGFAEMQKMVPCIKKSKDMMDFITNCANQ</sequence>
<organism evidence="2 4">
    <name type="scientific">Phocoenobacter skyensis</name>
    <dbReference type="NCBI Taxonomy" id="97481"/>
    <lineage>
        <taxon>Bacteria</taxon>
        <taxon>Pseudomonadati</taxon>
        <taxon>Pseudomonadota</taxon>
        <taxon>Gammaproteobacteria</taxon>
        <taxon>Pasteurellales</taxon>
        <taxon>Pasteurellaceae</taxon>
        <taxon>Phocoenobacter</taxon>
    </lineage>
</organism>
<evidence type="ECO:0000313" key="4">
    <source>
        <dbReference type="Proteomes" id="UP001236239"/>
    </source>
</evidence>
<evidence type="ECO:0008006" key="5">
    <source>
        <dbReference type="Google" id="ProtNLM"/>
    </source>
</evidence>
<feature type="chain" id="PRO_5042446127" description="DUF4412 domain-containing protein" evidence="1">
    <location>
        <begin position="22"/>
        <end position="372"/>
    </location>
</feature>
<reference evidence="2" key="1">
    <citation type="journal article" date="2023" name="Front. Microbiol.">
        <title>Phylogeography and host specificity of Pasteurellaceae pathogenic to sea-farmed fish in the north-east Atlantic.</title>
        <authorList>
            <person name="Gulla S."/>
            <person name="Colquhoun D.J."/>
            <person name="Olsen A.B."/>
            <person name="Spilsberg B."/>
            <person name="Lagesen K."/>
            <person name="Aakesson C.P."/>
            <person name="Strom S."/>
            <person name="Manji F."/>
            <person name="Birkbeck T.H."/>
            <person name="Nilsen H.K."/>
        </authorList>
    </citation>
    <scope>NUCLEOTIDE SEQUENCE</scope>
    <source>
        <strain evidence="3">98B1</strain>
        <strain evidence="2">TW16_20</strain>
    </source>
</reference>
<dbReference type="EMBL" id="JASAYQ010000006">
    <property type="protein sequence ID" value="MDP8172637.1"/>
    <property type="molecule type" value="Genomic_DNA"/>
</dbReference>
<proteinExistence type="predicted"/>